<comment type="similarity">
    <text evidence="1 3">Belongs to the type-B carboxylesterase/lipase family.</text>
</comment>
<dbReference type="Gene3D" id="3.40.50.1820">
    <property type="entry name" value="alpha/beta hydrolase"/>
    <property type="match status" value="1"/>
</dbReference>
<dbReference type="InterPro" id="IPR019826">
    <property type="entry name" value="Carboxylesterase_B_AS"/>
</dbReference>
<dbReference type="EC" id="3.1.1.-" evidence="3"/>
<dbReference type="InterPro" id="IPR050309">
    <property type="entry name" value="Type-B_Carboxylest/Lipase"/>
</dbReference>
<dbReference type="Pfam" id="PF00135">
    <property type="entry name" value="COesterase"/>
    <property type="match status" value="2"/>
</dbReference>
<dbReference type="PANTHER" id="PTHR11559">
    <property type="entry name" value="CARBOXYLESTERASE"/>
    <property type="match status" value="1"/>
</dbReference>
<dbReference type="GO" id="GO:0016787">
    <property type="term" value="F:hydrolase activity"/>
    <property type="evidence" value="ECO:0007669"/>
    <property type="project" value="UniProtKB-KW"/>
</dbReference>
<keyword evidence="6" id="KW-1185">Reference proteome</keyword>
<dbReference type="InterPro" id="IPR029058">
    <property type="entry name" value="AB_hydrolase_fold"/>
</dbReference>
<dbReference type="InterPro" id="IPR002018">
    <property type="entry name" value="CarbesteraseB"/>
</dbReference>
<evidence type="ECO:0000313" key="5">
    <source>
        <dbReference type="EMBL" id="KAF4620390.1"/>
    </source>
</evidence>
<feature type="domain" description="Carboxylesterase type B" evidence="4">
    <location>
        <begin position="204"/>
        <end position="321"/>
    </location>
</feature>
<reference evidence="5 6" key="1">
    <citation type="submission" date="2019-12" db="EMBL/GenBank/DDBJ databases">
        <authorList>
            <person name="Floudas D."/>
            <person name="Bentzer J."/>
            <person name="Ahren D."/>
            <person name="Johansson T."/>
            <person name="Persson P."/>
            <person name="Tunlid A."/>
        </authorList>
    </citation>
    <scope>NUCLEOTIDE SEQUENCE [LARGE SCALE GENOMIC DNA]</scope>
    <source>
        <strain evidence="5 6">CBS 102.39</strain>
    </source>
</reference>
<evidence type="ECO:0000313" key="6">
    <source>
        <dbReference type="Proteomes" id="UP000521872"/>
    </source>
</evidence>
<dbReference type="Proteomes" id="UP000521872">
    <property type="component" value="Unassembled WGS sequence"/>
</dbReference>
<evidence type="ECO:0000259" key="4">
    <source>
        <dbReference type="Pfam" id="PF00135"/>
    </source>
</evidence>
<name>A0A8H4QZC5_9AGAR</name>
<evidence type="ECO:0000256" key="1">
    <source>
        <dbReference type="ARBA" id="ARBA00005964"/>
    </source>
</evidence>
<dbReference type="PROSITE" id="PS00122">
    <property type="entry name" value="CARBOXYLESTERASE_B_1"/>
    <property type="match status" value="1"/>
</dbReference>
<gene>
    <name evidence="5" type="ORF">D9613_000965</name>
</gene>
<dbReference type="SUPFAM" id="SSF53474">
    <property type="entry name" value="alpha/beta-Hydrolases"/>
    <property type="match status" value="1"/>
</dbReference>
<proteinExistence type="inferred from homology"/>
<dbReference type="AlphaFoldDB" id="A0A8H4QZC5"/>
<protein>
    <recommendedName>
        <fullName evidence="3">Carboxylic ester hydrolase</fullName>
        <ecNumber evidence="3">3.1.1.-</ecNumber>
    </recommendedName>
</protein>
<accession>A0A8H4QZC5</accession>
<evidence type="ECO:0000256" key="2">
    <source>
        <dbReference type="ARBA" id="ARBA00022801"/>
    </source>
</evidence>
<organism evidence="5 6">
    <name type="scientific">Agrocybe pediades</name>
    <dbReference type="NCBI Taxonomy" id="84607"/>
    <lineage>
        <taxon>Eukaryota</taxon>
        <taxon>Fungi</taxon>
        <taxon>Dikarya</taxon>
        <taxon>Basidiomycota</taxon>
        <taxon>Agaricomycotina</taxon>
        <taxon>Agaricomycetes</taxon>
        <taxon>Agaricomycetidae</taxon>
        <taxon>Agaricales</taxon>
        <taxon>Agaricineae</taxon>
        <taxon>Strophariaceae</taxon>
        <taxon>Agrocybe</taxon>
    </lineage>
</organism>
<dbReference type="EMBL" id="JAACJL010000015">
    <property type="protein sequence ID" value="KAF4620390.1"/>
    <property type="molecule type" value="Genomic_DNA"/>
</dbReference>
<comment type="caution">
    <text evidence="5">The sequence shown here is derived from an EMBL/GenBank/DDBJ whole genome shotgun (WGS) entry which is preliminary data.</text>
</comment>
<feature type="domain" description="Carboxylesterase type B" evidence="4">
    <location>
        <begin position="31"/>
        <end position="187"/>
    </location>
</feature>
<sequence length="360" mass="38615">MEEAKFSERRDVQLSPEYLGQPNAPQLVGGSVSQNFGLLDLDAAASWVHDNIANFGGDPERITLFGQSAGALYADQYTFAHPQDTKVKGVILQSGTTTLLAPSNTFDPTPWNTVANAVGCGTVNNAARFDCMKAVPFATLQSTVLSTGSAFNRVVDSRHLDKSSGRKFPLKVPALIGSAANEVDVFVLGEELNSIGSWVPVLSEMLSHILTLIVYTCPASSSAASRRDNYVPVWRYQYQGVFPDISTRPELRSFHASEIPIVFGTYNTVSSVPATPTEIALSSYMQRAWVEFARDPQQGLANFGWPIYNPLSNSLAELGNSGNPGGVVLANGLLVDTACGALDVLNSLKNQLEGLLGIVL</sequence>
<keyword evidence="2 3" id="KW-0378">Hydrolase</keyword>
<evidence type="ECO:0000256" key="3">
    <source>
        <dbReference type="RuleBase" id="RU361235"/>
    </source>
</evidence>